<dbReference type="AlphaFoldDB" id="G5SWP5"/>
<sequence>MECAWISNFVTLETEALLTFCQEEHGVGSERARAGAGLKAGFLRQKNVWTKRCLCQQKHSVLLSELLRGAGGKSAPGTERSPVL</sequence>
<keyword evidence="2" id="KW-1185">Reference proteome</keyword>
<accession>G5SWP5</accession>
<protein>
    <submittedName>
        <fullName evidence="1">Uncharacterized protein</fullName>
    </submittedName>
</protein>
<dbReference type="HOGENOM" id="CLU_2524508_0_0_10"/>
<dbReference type="EMBL" id="AFFY01000098">
    <property type="protein sequence ID" value="EHG98276.1"/>
    <property type="molecule type" value="Genomic_DNA"/>
</dbReference>
<proteinExistence type="predicted"/>
<gene>
    <name evidence="1" type="ORF">HMPREF9441_03818</name>
</gene>
<reference evidence="1 2" key="1">
    <citation type="submission" date="2011-03" db="EMBL/GenBank/DDBJ databases">
        <authorList>
            <person name="Weinstock G."/>
            <person name="Sodergren E."/>
            <person name="Clifton S."/>
            <person name="Fulton L."/>
            <person name="Fulton B."/>
            <person name="Courtney L."/>
            <person name="Fronick C."/>
            <person name="Harrison M."/>
            <person name="Strong C."/>
            <person name="Farmer C."/>
            <person name="Delahaunty K."/>
            <person name="Markovic C."/>
            <person name="Hall O."/>
            <person name="Minx P."/>
            <person name="Tomlinson C."/>
            <person name="Mitreva M."/>
            <person name="Hou S."/>
            <person name="Chen J."/>
            <person name="Wollam A."/>
            <person name="Pepin K.H."/>
            <person name="Johnson M."/>
            <person name="Bhonagiri V."/>
            <person name="Zhang X."/>
            <person name="Suruliraj S."/>
            <person name="Warren W."/>
            <person name="Chinwalla A."/>
            <person name="Mardis E.R."/>
            <person name="Wilson R.K."/>
        </authorList>
    </citation>
    <scope>NUCLEOTIDE SEQUENCE [LARGE SCALE GENOMIC DNA]</scope>
    <source>
        <strain evidence="1 2">YIT 11840</strain>
    </source>
</reference>
<evidence type="ECO:0000313" key="1">
    <source>
        <dbReference type="EMBL" id="EHG98276.1"/>
    </source>
</evidence>
<organism evidence="1 2">
    <name type="scientific">Paraprevotella clara YIT 11840</name>
    <dbReference type="NCBI Taxonomy" id="762968"/>
    <lineage>
        <taxon>Bacteria</taxon>
        <taxon>Pseudomonadati</taxon>
        <taxon>Bacteroidota</taxon>
        <taxon>Bacteroidia</taxon>
        <taxon>Bacteroidales</taxon>
        <taxon>Prevotellaceae</taxon>
        <taxon>Paraprevotella</taxon>
    </lineage>
</organism>
<name>G5SWP5_9BACT</name>
<evidence type="ECO:0000313" key="2">
    <source>
        <dbReference type="Proteomes" id="UP000003598"/>
    </source>
</evidence>
<dbReference type="Proteomes" id="UP000003598">
    <property type="component" value="Unassembled WGS sequence"/>
</dbReference>
<comment type="caution">
    <text evidence="1">The sequence shown here is derived from an EMBL/GenBank/DDBJ whole genome shotgun (WGS) entry which is preliminary data.</text>
</comment>
<dbReference type="STRING" id="762968.HMPREF9441_03818"/>